<evidence type="ECO:0000256" key="1">
    <source>
        <dbReference type="SAM" id="MobiDB-lite"/>
    </source>
</evidence>
<dbReference type="EMBL" id="KQ999860">
    <property type="protein sequence ID" value="KZV40821.1"/>
    <property type="molecule type" value="Genomic_DNA"/>
</dbReference>
<feature type="region of interest" description="Disordered" evidence="1">
    <location>
        <begin position="238"/>
        <end position="288"/>
    </location>
</feature>
<organism evidence="2 3">
    <name type="scientific">Dorcoceras hygrometricum</name>
    <dbReference type="NCBI Taxonomy" id="472368"/>
    <lineage>
        <taxon>Eukaryota</taxon>
        <taxon>Viridiplantae</taxon>
        <taxon>Streptophyta</taxon>
        <taxon>Embryophyta</taxon>
        <taxon>Tracheophyta</taxon>
        <taxon>Spermatophyta</taxon>
        <taxon>Magnoliopsida</taxon>
        <taxon>eudicotyledons</taxon>
        <taxon>Gunneridae</taxon>
        <taxon>Pentapetalae</taxon>
        <taxon>asterids</taxon>
        <taxon>lamiids</taxon>
        <taxon>Lamiales</taxon>
        <taxon>Gesneriaceae</taxon>
        <taxon>Didymocarpoideae</taxon>
        <taxon>Trichosporeae</taxon>
        <taxon>Loxocarpinae</taxon>
        <taxon>Dorcoceras</taxon>
    </lineage>
</organism>
<keyword evidence="3" id="KW-1185">Reference proteome</keyword>
<feature type="compositionally biased region" description="Gly residues" evidence="1">
    <location>
        <begin position="336"/>
        <end position="345"/>
    </location>
</feature>
<evidence type="ECO:0000313" key="2">
    <source>
        <dbReference type="EMBL" id="KZV40821.1"/>
    </source>
</evidence>
<protein>
    <submittedName>
        <fullName evidence="2">Uncharacterized protein</fullName>
    </submittedName>
</protein>
<accession>A0A2Z7C4I9</accession>
<feature type="compositionally biased region" description="Basic and acidic residues" evidence="1">
    <location>
        <begin position="347"/>
        <end position="357"/>
    </location>
</feature>
<name>A0A2Z7C4I9_9LAMI</name>
<dbReference type="AlphaFoldDB" id="A0A2Z7C4I9"/>
<gene>
    <name evidence="2" type="ORF">F511_17741</name>
</gene>
<sequence length="394" mass="42803">MFKALVASGLNGFLGCMSEIFETALVEFYQNASTVQGKSVEISEEVFSRTFQLPMEGLTDMNEVPKDLVFDARTEFSFTGDKLTTSCKKRELKIEFRLLSDILAKLVIVKAGSFDVVTHERFLMMTAINAESTKLGFGRFQGVPTSKILTARTVGRYMSINDKIYVEDVEDVGDVSPMKKTPAKRVVSKKRPAVAVDEHVVKKKRTFKGKAAPSKEKLELVSVAQEAIPLQIVAPIPAVSTVPPPKPKQKAPKRKLKLTPASDDETVAKDANVGAVEKQGEGTTADVENYNNLTTQLGELVDYIHPGGNDKKGEESSSRRPQPPPDDQNRPSGGSASRGGGGSGGRSRRDDRTDSSKKIPSSSGGGSGTGGETYGPYGPYNKNAEWWLYGKNQF</sequence>
<dbReference type="OrthoDB" id="1839301at2759"/>
<proteinExistence type="predicted"/>
<feature type="compositionally biased region" description="Basic and acidic residues" evidence="1">
    <location>
        <begin position="308"/>
        <end position="318"/>
    </location>
</feature>
<reference evidence="2 3" key="1">
    <citation type="journal article" date="2015" name="Proc. Natl. Acad. Sci. U.S.A.">
        <title>The resurrection genome of Boea hygrometrica: A blueprint for survival of dehydration.</title>
        <authorList>
            <person name="Xiao L."/>
            <person name="Yang G."/>
            <person name="Zhang L."/>
            <person name="Yang X."/>
            <person name="Zhao S."/>
            <person name="Ji Z."/>
            <person name="Zhou Q."/>
            <person name="Hu M."/>
            <person name="Wang Y."/>
            <person name="Chen M."/>
            <person name="Xu Y."/>
            <person name="Jin H."/>
            <person name="Xiao X."/>
            <person name="Hu G."/>
            <person name="Bao F."/>
            <person name="Hu Y."/>
            <person name="Wan P."/>
            <person name="Li L."/>
            <person name="Deng X."/>
            <person name="Kuang T."/>
            <person name="Xiang C."/>
            <person name="Zhu J.K."/>
            <person name="Oliver M.J."/>
            <person name="He Y."/>
        </authorList>
    </citation>
    <scope>NUCLEOTIDE SEQUENCE [LARGE SCALE GENOMIC DNA]</scope>
    <source>
        <strain evidence="3">cv. XS01</strain>
    </source>
</reference>
<dbReference type="Proteomes" id="UP000250235">
    <property type="component" value="Unassembled WGS sequence"/>
</dbReference>
<feature type="region of interest" description="Disordered" evidence="1">
    <location>
        <begin position="302"/>
        <end position="382"/>
    </location>
</feature>
<feature type="compositionally biased region" description="Gly residues" evidence="1">
    <location>
        <begin position="363"/>
        <end position="373"/>
    </location>
</feature>
<feature type="compositionally biased region" description="Basic residues" evidence="1">
    <location>
        <begin position="247"/>
        <end position="257"/>
    </location>
</feature>
<dbReference type="PROSITE" id="PS51257">
    <property type="entry name" value="PROKAR_LIPOPROTEIN"/>
    <property type="match status" value="1"/>
</dbReference>
<evidence type="ECO:0000313" key="3">
    <source>
        <dbReference type="Proteomes" id="UP000250235"/>
    </source>
</evidence>